<keyword evidence="3" id="KW-1185">Reference proteome</keyword>
<organism evidence="2">
    <name type="scientific">Oryza meridionalis</name>
    <dbReference type="NCBI Taxonomy" id="40149"/>
    <lineage>
        <taxon>Eukaryota</taxon>
        <taxon>Viridiplantae</taxon>
        <taxon>Streptophyta</taxon>
        <taxon>Embryophyta</taxon>
        <taxon>Tracheophyta</taxon>
        <taxon>Spermatophyta</taxon>
        <taxon>Magnoliopsida</taxon>
        <taxon>Liliopsida</taxon>
        <taxon>Poales</taxon>
        <taxon>Poaceae</taxon>
        <taxon>BOP clade</taxon>
        <taxon>Oryzoideae</taxon>
        <taxon>Oryzeae</taxon>
        <taxon>Oryzinae</taxon>
        <taxon>Oryza</taxon>
    </lineage>
</organism>
<dbReference type="EnsemblPlants" id="OMERI05G06530.1">
    <property type="protein sequence ID" value="OMERI05G06530.1"/>
    <property type="gene ID" value="OMERI05G06530"/>
</dbReference>
<feature type="region of interest" description="Disordered" evidence="1">
    <location>
        <begin position="116"/>
        <end position="139"/>
    </location>
</feature>
<reference evidence="2" key="2">
    <citation type="submission" date="2018-05" db="EMBL/GenBank/DDBJ databases">
        <title>OmerRS3 (Oryza meridionalis Reference Sequence Version 3).</title>
        <authorList>
            <person name="Zhang J."/>
            <person name="Kudrna D."/>
            <person name="Lee S."/>
            <person name="Talag J."/>
            <person name="Welchert J."/>
            <person name="Wing R.A."/>
        </authorList>
    </citation>
    <scope>NUCLEOTIDE SEQUENCE [LARGE SCALE GENOMIC DNA]</scope>
    <source>
        <strain evidence="2">cv. OR44</strain>
    </source>
</reference>
<protein>
    <submittedName>
        <fullName evidence="2">Uncharacterized protein</fullName>
    </submittedName>
</protein>
<dbReference type="Gramene" id="OMERI05G06530.1">
    <property type="protein sequence ID" value="OMERI05G06530.1"/>
    <property type="gene ID" value="OMERI05G06530"/>
</dbReference>
<dbReference type="Proteomes" id="UP000008021">
    <property type="component" value="Chromosome 5"/>
</dbReference>
<dbReference type="AlphaFoldDB" id="A0A0E0DNE0"/>
<name>A0A0E0DNE0_9ORYZ</name>
<dbReference type="HOGENOM" id="CLU_132894_0_0_1"/>
<sequence>MAKKLNAPTMAMARAITAKRLVLLSGSSMPSTAARLEKTVWRVTARRWRRSQRHKRLALLGAFTVHNNLTTAEWLVLLGCSCSVGAARHPSVVFASLGSSMNASLSTAQVAPLPTKNFNNDDRKCHEREMPGNLRRTGL</sequence>
<evidence type="ECO:0000313" key="3">
    <source>
        <dbReference type="Proteomes" id="UP000008021"/>
    </source>
</evidence>
<reference evidence="2" key="1">
    <citation type="submission" date="2015-04" db="UniProtKB">
        <authorList>
            <consortium name="EnsemblPlants"/>
        </authorList>
    </citation>
    <scope>IDENTIFICATION</scope>
</reference>
<accession>A0A0E0DNE0</accession>
<feature type="compositionally biased region" description="Basic and acidic residues" evidence="1">
    <location>
        <begin position="119"/>
        <end position="130"/>
    </location>
</feature>
<evidence type="ECO:0000313" key="2">
    <source>
        <dbReference type="EnsemblPlants" id="OMERI05G06530.1"/>
    </source>
</evidence>
<proteinExistence type="predicted"/>
<evidence type="ECO:0000256" key="1">
    <source>
        <dbReference type="SAM" id="MobiDB-lite"/>
    </source>
</evidence>